<dbReference type="AlphaFoldDB" id="A0A172T4E4"/>
<evidence type="ECO:0000256" key="2">
    <source>
        <dbReference type="SAM" id="Phobius"/>
    </source>
</evidence>
<feature type="compositionally biased region" description="Polar residues" evidence="1">
    <location>
        <begin position="151"/>
        <end position="169"/>
    </location>
</feature>
<keyword evidence="2" id="KW-0812">Transmembrane</keyword>
<evidence type="ECO:0000256" key="1">
    <source>
        <dbReference type="SAM" id="MobiDB-lite"/>
    </source>
</evidence>
<feature type="transmembrane region" description="Helical" evidence="2">
    <location>
        <begin position="20"/>
        <end position="43"/>
    </location>
</feature>
<sequence length="330" mass="36211">MKQRTPIGSRKWKEITDFDLKVLSVVIIILSLATISLALYAFYLKMQKSKVEVVIKDLGANTNPPVEKTLTTATQTIIIVEPAPESTLSQLTPTVPVATDTTTNTTSTTNATKLEQSLQVPTQKGEQTDNLIPLIQATKTTSVEIGKTSESKTLQEATSTISETQQSKSEQGENKFLKDITKFDYNLLVSRMAENLPGSFLTNAYVYVVDGEIALKIAKLTQNYILDRVSGGKYIIVTPTNIMPELNPSKGFWTIKTDPISSSKEAFKSVVNLRTLGISAFSISTNAGYIICLGIFTNENQAKSFYYSQDWAELLKYGHITGAKVSRIGG</sequence>
<dbReference type="KEGG" id="fng:JM64_06905"/>
<organism evidence="3 4">
    <name type="scientific">Fervidobacterium pennivorans</name>
    <dbReference type="NCBI Taxonomy" id="93466"/>
    <lineage>
        <taxon>Bacteria</taxon>
        <taxon>Thermotogati</taxon>
        <taxon>Thermotogota</taxon>
        <taxon>Thermotogae</taxon>
        <taxon>Thermotogales</taxon>
        <taxon>Fervidobacteriaceae</taxon>
        <taxon>Fervidobacterium</taxon>
    </lineage>
</organism>
<protein>
    <recommendedName>
        <fullName evidence="5">Sporulation protein</fullName>
    </recommendedName>
</protein>
<reference evidence="3 4" key="1">
    <citation type="submission" date="2014-08" db="EMBL/GenBank/DDBJ databases">
        <title>Fervidobacterium pennivorans DYC genome.</title>
        <authorList>
            <person name="Wushke S."/>
        </authorList>
    </citation>
    <scope>NUCLEOTIDE SEQUENCE [LARGE SCALE GENOMIC DNA]</scope>
    <source>
        <strain evidence="3 4">DYC</strain>
    </source>
</reference>
<keyword evidence="2" id="KW-0472">Membrane</keyword>
<evidence type="ECO:0000313" key="3">
    <source>
        <dbReference type="EMBL" id="ANE41713.1"/>
    </source>
</evidence>
<gene>
    <name evidence="3" type="ORF">JM64_06905</name>
</gene>
<dbReference type="OrthoDB" id="42561at2"/>
<evidence type="ECO:0008006" key="5">
    <source>
        <dbReference type="Google" id="ProtNLM"/>
    </source>
</evidence>
<dbReference type="PATRIC" id="fig|93466.3.peg.1465"/>
<keyword evidence="2" id="KW-1133">Transmembrane helix</keyword>
<accession>A0A172T4E4</accession>
<evidence type="ECO:0000313" key="4">
    <source>
        <dbReference type="Proteomes" id="UP000077096"/>
    </source>
</evidence>
<feature type="region of interest" description="Disordered" evidence="1">
    <location>
        <begin position="146"/>
        <end position="173"/>
    </location>
</feature>
<dbReference type="Proteomes" id="UP000077096">
    <property type="component" value="Chromosome"/>
</dbReference>
<proteinExistence type="predicted"/>
<name>A0A172T4E4_FERPE</name>
<dbReference type="EMBL" id="CP011393">
    <property type="protein sequence ID" value="ANE41713.1"/>
    <property type="molecule type" value="Genomic_DNA"/>
</dbReference>